<dbReference type="AlphaFoldDB" id="A0A2U1MIM1"/>
<protein>
    <submittedName>
        <fullName evidence="1">Alpha/Beta hydrolase fold protein</fullName>
    </submittedName>
</protein>
<name>A0A2U1MIM1_ARTAN</name>
<dbReference type="STRING" id="35608.A0A2U1MIM1"/>
<evidence type="ECO:0000313" key="1">
    <source>
        <dbReference type="EMBL" id="PWA61072.1"/>
    </source>
</evidence>
<gene>
    <name evidence="1" type="ORF">CTI12_AA376770</name>
</gene>
<dbReference type="GO" id="GO:0016787">
    <property type="term" value="F:hydrolase activity"/>
    <property type="evidence" value="ECO:0007669"/>
    <property type="project" value="UniProtKB-KW"/>
</dbReference>
<sequence>MQAALPQGIVPFVFAKEYNVHLDILSTGSAASVLSGKKPVPADWEDYINEKYPHILYEERRKAYDGEQNLTYVDTINDVEEELVTGLSRDLEEKQFVAIKPVVDAAPEPPVTEPTVESTETPTAISEVYLNL</sequence>
<accession>A0A2U1MIM1</accession>
<reference evidence="1 2" key="1">
    <citation type="journal article" date="2018" name="Mol. Plant">
        <title>The genome of Artemisia annua provides insight into the evolution of Asteraceae family and artemisinin biosynthesis.</title>
        <authorList>
            <person name="Shen Q."/>
            <person name="Zhang L."/>
            <person name="Liao Z."/>
            <person name="Wang S."/>
            <person name="Yan T."/>
            <person name="Shi P."/>
            <person name="Liu M."/>
            <person name="Fu X."/>
            <person name="Pan Q."/>
            <person name="Wang Y."/>
            <person name="Lv Z."/>
            <person name="Lu X."/>
            <person name="Zhang F."/>
            <person name="Jiang W."/>
            <person name="Ma Y."/>
            <person name="Chen M."/>
            <person name="Hao X."/>
            <person name="Li L."/>
            <person name="Tang Y."/>
            <person name="Lv G."/>
            <person name="Zhou Y."/>
            <person name="Sun X."/>
            <person name="Brodelius P.E."/>
            <person name="Rose J.K.C."/>
            <person name="Tang K."/>
        </authorList>
    </citation>
    <scope>NUCLEOTIDE SEQUENCE [LARGE SCALE GENOMIC DNA]</scope>
    <source>
        <strain evidence="2">cv. Huhao1</strain>
        <tissue evidence="1">Leaf</tissue>
    </source>
</reference>
<proteinExistence type="predicted"/>
<evidence type="ECO:0000313" key="2">
    <source>
        <dbReference type="Proteomes" id="UP000245207"/>
    </source>
</evidence>
<comment type="caution">
    <text evidence="1">The sequence shown here is derived from an EMBL/GenBank/DDBJ whole genome shotgun (WGS) entry which is preliminary data.</text>
</comment>
<organism evidence="1 2">
    <name type="scientific">Artemisia annua</name>
    <name type="common">Sweet wormwood</name>
    <dbReference type="NCBI Taxonomy" id="35608"/>
    <lineage>
        <taxon>Eukaryota</taxon>
        <taxon>Viridiplantae</taxon>
        <taxon>Streptophyta</taxon>
        <taxon>Embryophyta</taxon>
        <taxon>Tracheophyta</taxon>
        <taxon>Spermatophyta</taxon>
        <taxon>Magnoliopsida</taxon>
        <taxon>eudicotyledons</taxon>
        <taxon>Gunneridae</taxon>
        <taxon>Pentapetalae</taxon>
        <taxon>asterids</taxon>
        <taxon>campanulids</taxon>
        <taxon>Asterales</taxon>
        <taxon>Asteraceae</taxon>
        <taxon>Asteroideae</taxon>
        <taxon>Anthemideae</taxon>
        <taxon>Artemisiinae</taxon>
        <taxon>Artemisia</taxon>
    </lineage>
</organism>
<dbReference type="EMBL" id="PKPP01005191">
    <property type="protein sequence ID" value="PWA61072.1"/>
    <property type="molecule type" value="Genomic_DNA"/>
</dbReference>
<dbReference type="OrthoDB" id="2133778at2759"/>
<dbReference type="Proteomes" id="UP000245207">
    <property type="component" value="Unassembled WGS sequence"/>
</dbReference>
<keyword evidence="2" id="KW-1185">Reference proteome</keyword>
<keyword evidence="1" id="KW-0378">Hydrolase</keyword>